<dbReference type="VEuPathDB" id="CryptoDB:Cvel_8873"/>
<dbReference type="Gene3D" id="1.10.150.50">
    <property type="entry name" value="Transcription Factor, Ets-1"/>
    <property type="match status" value="1"/>
</dbReference>
<gene>
    <name evidence="2" type="ORF">Cvel_8873</name>
</gene>
<proteinExistence type="predicted"/>
<dbReference type="EMBL" id="CDMZ01004058">
    <property type="protein sequence ID" value="CEM48496.1"/>
    <property type="molecule type" value="Genomic_DNA"/>
</dbReference>
<dbReference type="SMART" id="SM00454">
    <property type="entry name" value="SAM"/>
    <property type="match status" value="1"/>
</dbReference>
<dbReference type="InterPro" id="IPR013761">
    <property type="entry name" value="SAM/pointed_sf"/>
</dbReference>
<dbReference type="InterPro" id="IPR001660">
    <property type="entry name" value="SAM"/>
</dbReference>
<dbReference type="SUPFAM" id="SSF47769">
    <property type="entry name" value="SAM/Pointed domain"/>
    <property type="match status" value="1"/>
</dbReference>
<name>A0A0G4HVJ2_9ALVE</name>
<dbReference type="Pfam" id="PF07647">
    <property type="entry name" value="SAM_2"/>
    <property type="match status" value="1"/>
</dbReference>
<sequence length="206" mass="23848">MGPLQDQKIEKWLKAQDCAHLTQIFAANRIAHDKVAYLEDSHMKEMGILIGDRLRLLPTIEKMRVMAQRTATEDHLHELKTVKQSFKHYYGGCFHWCDCCIDCFRATKHWKVSGIGFQVETREPCKGAHELDNVDFVQMKDIVLRHPGCYEAICCGAAEIEVTTEQEGALILGQRPAVVEKTYEFLRHQWEHYRAIRAQTNVDLYT</sequence>
<feature type="domain" description="SAM" evidence="1">
    <location>
        <begin position="1"/>
        <end position="66"/>
    </location>
</feature>
<organism evidence="2">
    <name type="scientific">Chromera velia CCMP2878</name>
    <dbReference type="NCBI Taxonomy" id="1169474"/>
    <lineage>
        <taxon>Eukaryota</taxon>
        <taxon>Sar</taxon>
        <taxon>Alveolata</taxon>
        <taxon>Colpodellida</taxon>
        <taxon>Chromeraceae</taxon>
        <taxon>Chromera</taxon>
    </lineage>
</organism>
<accession>A0A0G4HVJ2</accession>
<protein>
    <recommendedName>
        <fullName evidence="1">SAM domain-containing protein</fullName>
    </recommendedName>
</protein>
<evidence type="ECO:0000259" key="1">
    <source>
        <dbReference type="SMART" id="SM00454"/>
    </source>
</evidence>
<evidence type="ECO:0000313" key="2">
    <source>
        <dbReference type="EMBL" id="CEM48496.1"/>
    </source>
</evidence>
<dbReference type="AlphaFoldDB" id="A0A0G4HVJ2"/>
<reference evidence="2" key="1">
    <citation type="submission" date="2014-11" db="EMBL/GenBank/DDBJ databases">
        <authorList>
            <person name="Otto D Thomas"/>
            <person name="Naeem Raeece"/>
        </authorList>
    </citation>
    <scope>NUCLEOTIDE SEQUENCE</scope>
</reference>